<dbReference type="Proteomes" id="UP000649617">
    <property type="component" value="Unassembled WGS sequence"/>
</dbReference>
<organism evidence="1 2">
    <name type="scientific">Symbiodinium pilosum</name>
    <name type="common">Dinoflagellate</name>
    <dbReference type="NCBI Taxonomy" id="2952"/>
    <lineage>
        <taxon>Eukaryota</taxon>
        <taxon>Sar</taxon>
        <taxon>Alveolata</taxon>
        <taxon>Dinophyceae</taxon>
        <taxon>Suessiales</taxon>
        <taxon>Symbiodiniaceae</taxon>
        <taxon>Symbiodinium</taxon>
    </lineage>
</organism>
<dbReference type="EMBL" id="CAJNIZ010001525">
    <property type="protein sequence ID" value="CAE7193009.1"/>
    <property type="molecule type" value="Genomic_DNA"/>
</dbReference>
<evidence type="ECO:0000313" key="2">
    <source>
        <dbReference type="Proteomes" id="UP000649617"/>
    </source>
</evidence>
<dbReference type="OrthoDB" id="439826at2759"/>
<sequence>EATSQQMLTVDGFLPFLQTPAKVQECRPRARELLAVNVARSTPTTVPAR</sequence>
<name>A0A812J1R0_SYMPI</name>
<reference evidence="1" key="1">
    <citation type="submission" date="2021-02" db="EMBL/GenBank/DDBJ databases">
        <authorList>
            <person name="Dougan E. K."/>
            <person name="Rhodes N."/>
            <person name="Thang M."/>
            <person name="Chan C."/>
        </authorList>
    </citation>
    <scope>NUCLEOTIDE SEQUENCE</scope>
</reference>
<comment type="caution">
    <text evidence="1">The sequence shown here is derived from an EMBL/GenBank/DDBJ whole genome shotgun (WGS) entry which is preliminary data.</text>
</comment>
<accession>A0A812J1R0</accession>
<protein>
    <submittedName>
        <fullName evidence="1">Art7 protein</fullName>
    </submittedName>
</protein>
<dbReference type="AlphaFoldDB" id="A0A812J1R0"/>
<proteinExistence type="predicted"/>
<gene>
    <name evidence="1" type="primary">Art7</name>
    <name evidence="1" type="ORF">SPIL2461_LOCUS1550</name>
</gene>
<feature type="non-terminal residue" evidence="1">
    <location>
        <position position="1"/>
    </location>
</feature>
<keyword evidence="2" id="KW-1185">Reference proteome</keyword>
<evidence type="ECO:0000313" key="1">
    <source>
        <dbReference type="EMBL" id="CAE7193009.1"/>
    </source>
</evidence>